<dbReference type="InterPro" id="IPR001789">
    <property type="entry name" value="Sig_transdc_resp-reg_receiver"/>
</dbReference>
<dbReference type="EMBL" id="PDJE01000001">
    <property type="protein sequence ID" value="PFG31219.1"/>
    <property type="molecule type" value="Genomic_DNA"/>
</dbReference>
<dbReference type="GO" id="GO:0003677">
    <property type="term" value="F:DNA binding"/>
    <property type="evidence" value="ECO:0007669"/>
    <property type="project" value="UniProtKB-KW"/>
</dbReference>
<dbReference type="InterPro" id="IPR000792">
    <property type="entry name" value="Tscrpt_reg_LuxR_C"/>
</dbReference>
<evidence type="ECO:0000256" key="3">
    <source>
        <dbReference type="ARBA" id="ARBA00023125"/>
    </source>
</evidence>
<evidence type="ECO:0000313" key="8">
    <source>
        <dbReference type="EMBL" id="PFG31219.1"/>
    </source>
</evidence>
<dbReference type="SMART" id="SM00421">
    <property type="entry name" value="HTH_LUXR"/>
    <property type="match status" value="1"/>
</dbReference>
<evidence type="ECO:0000256" key="4">
    <source>
        <dbReference type="ARBA" id="ARBA00023163"/>
    </source>
</evidence>
<accession>A0A2A9DZ60</accession>
<keyword evidence="2" id="KW-0805">Transcription regulation</keyword>
<dbReference type="PANTHER" id="PTHR43214:SF24">
    <property type="entry name" value="TRANSCRIPTIONAL REGULATORY PROTEIN NARL-RELATED"/>
    <property type="match status" value="1"/>
</dbReference>
<feature type="domain" description="HTH luxR-type" evidence="6">
    <location>
        <begin position="153"/>
        <end position="218"/>
    </location>
</feature>
<comment type="caution">
    <text evidence="8">The sequence shown here is derived from an EMBL/GenBank/DDBJ whole genome shotgun (WGS) entry which is preliminary data.</text>
</comment>
<dbReference type="CDD" id="cd06170">
    <property type="entry name" value="LuxR_C_like"/>
    <property type="match status" value="1"/>
</dbReference>
<reference evidence="8 9" key="1">
    <citation type="submission" date="2017-10" db="EMBL/GenBank/DDBJ databases">
        <title>Sequencing the genomes of 1000 actinobacteria strains.</title>
        <authorList>
            <person name="Klenk H.-P."/>
        </authorList>
    </citation>
    <scope>NUCLEOTIDE SEQUENCE [LARGE SCALE GENOMIC DNA]</scope>
    <source>
        <strain evidence="8 9">DSM 21798</strain>
    </source>
</reference>
<evidence type="ECO:0000256" key="5">
    <source>
        <dbReference type="PROSITE-ProRule" id="PRU00169"/>
    </source>
</evidence>
<dbReference type="InterPro" id="IPR058245">
    <property type="entry name" value="NreC/VraR/RcsB-like_REC"/>
</dbReference>
<proteinExistence type="predicted"/>
<dbReference type="Gene3D" id="3.40.50.2300">
    <property type="match status" value="1"/>
</dbReference>
<keyword evidence="4" id="KW-0804">Transcription</keyword>
<dbReference type="Pfam" id="PF00196">
    <property type="entry name" value="GerE"/>
    <property type="match status" value="1"/>
</dbReference>
<dbReference type="Pfam" id="PF00072">
    <property type="entry name" value="Response_reg"/>
    <property type="match status" value="1"/>
</dbReference>
<dbReference type="AlphaFoldDB" id="A0A2A9DZ60"/>
<sequence length="221" mass="23705">MPETISVALVDDQSLFRAGIRMLIDSQPDLEFAGEAENGHDGVVLARSARPDVMLMDVRMPQLDGIEATERILSEADAAGRDAPRIIVLTTFELDEGAARALRIGASGFLLKDSQPEFLLAAIRSVHSGSAVIAPGATKTLLAQLGQAPVSREPTEFAALTDREKQIFRLAASGLSNSEIAGREFLSEATVKTHVSRVLSKLGARDRVQLVIYAYEHGVIG</sequence>
<dbReference type="InterPro" id="IPR011006">
    <property type="entry name" value="CheY-like_superfamily"/>
</dbReference>
<name>A0A2A9DZ60_9MICO</name>
<dbReference type="CDD" id="cd17535">
    <property type="entry name" value="REC_NarL-like"/>
    <property type="match status" value="1"/>
</dbReference>
<evidence type="ECO:0000259" key="6">
    <source>
        <dbReference type="PROSITE" id="PS50043"/>
    </source>
</evidence>
<keyword evidence="9" id="KW-1185">Reference proteome</keyword>
<evidence type="ECO:0000256" key="1">
    <source>
        <dbReference type="ARBA" id="ARBA00022553"/>
    </source>
</evidence>
<protein>
    <submittedName>
        <fullName evidence="8">LuxR family two component transcriptional regulator</fullName>
    </submittedName>
</protein>
<dbReference type="SMART" id="SM00448">
    <property type="entry name" value="REC"/>
    <property type="match status" value="1"/>
</dbReference>
<dbReference type="PANTHER" id="PTHR43214">
    <property type="entry name" value="TWO-COMPONENT RESPONSE REGULATOR"/>
    <property type="match status" value="1"/>
</dbReference>
<dbReference type="PROSITE" id="PS50110">
    <property type="entry name" value="RESPONSE_REGULATORY"/>
    <property type="match status" value="1"/>
</dbReference>
<feature type="modified residue" description="4-aspartylphosphate" evidence="5">
    <location>
        <position position="57"/>
    </location>
</feature>
<dbReference type="RefSeq" id="WP_098407590.1">
    <property type="nucleotide sequence ID" value="NZ_PDJE01000001.1"/>
</dbReference>
<dbReference type="GO" id="GO:0000160">
    <property type="term" value="P:phosphorelay signal transduction system"/>
    <property type="evidence" value="ECO:0007669"/>
    <property type="project" value="InterPro"/>
</dbReference>
<gene>
    <name evidence="8" type="ORF">ATJ78_2174</name>
</gene>
<dbReference type="InterPro" id="IPR016032">
    <property type="entry name" value="Sig_transdc_resp-reg_C-effctor"/>
</dbReference>
<organism evidence="8 9">
    <name type="scientific">Paramicrobacterium agarici</name>
    <dbReference type="NCBI Taxonomy" id="630514"/>
    <lineage>
        <taxon>Bacteria</taxon>
        <taxon>Bacillati</taxon>
        <taxon>Actinomycetota</taxon>
        <taxon>Actinomycetes</taxon>
        <taxon>Micrococcales</taxon>
        <taxon>Microbacteriaceae</taxon>
        <taxon>Paramicrobacterium</taxon>
    </lineage>
</organism>
<dbReference type="SUPFAM" id="SSF52172">
    <property type="entry name" value="CheY-like"/>
    <property type="match status" value="1"/>
</dbReference>
<evidence type="ECO:0000313" key="9">
    <source>
        <dbReference type="Proteomes" id="UP000221369"/>
    </source>
</evidence>
<evidence type="ECO:0000259" key="7">
    <source>
        <dbReference type="PROSITE" id="PS50110"/>
    </source>
</evidence>
<evidence type="ECO:0000256" key="2">
    <source>
        <dbReference type="ARBA" id="ARBA00023015"/>
    </source>
</evidence>
<keyword evidence="1 5" id="KW-0597">Phosphoprotein</keyword>
<dbReference type="Proteomes" id="UP000221369">
    <property type="component" value="Unassembled WGS sequence"/>
</dbReference>
<dbReference type="PRINTS" id="PR00038">
    <property type="entry name" value="HTHLUXR"/>
</dbReference>
<feature type="domain" description="Response regulatory" evidence="7">
    <location>
        <begin position="6"/>
        <end position="127"/>
    </location>
</feature>
<dbReference type="InterPro" id="IPR039420">
    <property type="entry name" value="WalR-like"/>
</dbReference>
<dbReference type="SUPFAM" id="SSF46894">
    <property type="entry name" value="C-terminal effector domain of the bipartite response regulators"/>
    <property type="match status" value="1"/>
</dbReference>
<dbReference type="GO" id="GO:0006355">
    <property type="term" value="P:regulation of DNA-templated transcription"/>
    <property type="evidence" value="ECO:0007669"/>
    <property type="project" value="InterPro"/>
</dbReference>
<dbReference type="PROSITE" id="PS50043">
    <property type="entry name" value="HTH_LUXR_2"/>
    <property type="match status" value="1"/>
</dbReference>
<keyword evidence="3" id="KW-0238">DNA-binding</keyword>